<accession>A0A9W7SU37</accession>
<evidence type="ECO:0000256" key="10">
    <source>
        <dbReference type="RuleBase" id="RU369031"/>
    </source>
</evidence>
<evidence type="ECO:0000256" key="5">
    <source>
        <dbReference type="ARBA" id="ARBA00022801"/>
    </source>
</evidence>
<evidence type="ECO:0000256" key="1">
    <source>
        <dbReference type="ARBA" id="ARBA00004123"/>
    </source>
</evidence>
<feature type="compositionally biased region" description="Low complexity" evidence="11">
    <location>
        <begin position="20"/>
        <end position="36"/>
    </location>
</feature>
<dbReference type="GO" id="GO:0008420">
    <property type="term" value="F:RNA polymerase II CTD heptapeptide repeat phosphatase activity"/>
    <property type="evidence" value="ECO:0007669"/>
    <property type="project" value="UniProtKB-ARBA"/>
</dbReference>
<evidence type="ECO:0000313" key="12">
    <source>
        <dbReference type="EMBL" id="KAH9828477.1"/>
    </source>
</evidence>
<dbReference type="EMBL" id="RIBY02001556">
    <property type="protein sequence ID" value="KAH9828477.1"/>
    <property type="molecule type" value="Genomic_DNA"/>
</dbReference>
<organism evidence="12 13">
    <name type="scientific">Teratosphaeria destructans</name>
    <dbReference type="NCBI Taxonomy" id="418781"/>
    <lineage>
        <taxon>Eukaryota</taxon>
        <taxon>Fungi</taxon>
        <taxon>Dikarya</taxon>
        <taxon>Ascomycota</taxon>
        <taxon>Pezizomycotina</taxon>
        <taxon>Dothideomycetes</taxon>
        <taxon>Dothideomycetidae</taxon>
        <taxon>Mycosphaerellales</taxon>
        <taxon>Teratosphaeriaceae</taxon>
        <taxon>Teratosphaeria</taxon>
    </lineage>
</organism>
<comment type="subunit">
    <text evidence="3 10">Component of the cleavage and polyadenylation factor (CPF) complex.</text>
</comment>
<keyword evidence="4 10" id="KW-0507">mRNA processing</keyword>
<keyword evidence="5 10" id="KW-0378">Hydrolase</keyword>
<evidence type="ECO:0000256" key="2">
    <source>
        <dbReference type="ARBA" id="ARBA00008978"/>
    </source>
</evidence>
<dbReference type="OrthoDB" id="57957at2759"/>
<dbReference type="Proteomes" id="UP001138500">
    <property type="component" value="Unassembled WGS sequence"/>
</dbReference>
<comment type="function">
    <text evidence="10">Processively dephosphorylates Ser-5 of the heptad repeats YSPTSPS in the C-terminal domain of the largest RNA polymerase II subunit (RPB1).</text>
</comment>
<dbReference type="EC" id="3.1.3.16" evidence="10"/>
<comment type="similarity">
    <text evidence="2 10">Belongs to the SSU72 phosphatase family.</text>
</comment>
<keyword evidence="13" id="KW-1185">Reference proteome</keyword>
<dbReference type="InterPro" id="IPR006811">
    <property type="entry name" value="RNA_pol_II_suA"/>
</dbReference>
<evidence type="ECO:0000256" key="3">
    <source>
        <dbReference type="ARBA" id="ARBA00011527"/>
    </source>
</evidence>
<comment type="subcellular location">
    <subcellularLocation>
        <location evidence="1 10">Nucleus</location>
    </subcellularLocation>
</comment>
<dbReference type="GO" id="GO:0031124">
    <property type="term" value="P:mRNA 3'-end processing"/>
    <property type="evidence" value="ECO:0007669"/>
    <property type="project" value="UniProtKB-ARBA"/>
</dbReference>
<evidence type="ECO:0000313" key="13">
    <source>
        <dbReference type="Proteomes" id="UP001138500"/>
    </source>
</evidence>
<dbReference type="PANTHER" id="PTHR20383">
    <property type="entry name" value="RNA POLYMERASE II SUBUNIT A C-TERMINAL DOMAIN PHOSPHATASE"/>
    <property type="match status" value="1"/>
</dbReference>
<dbReference type="AlphaFoldDB" id="A0A9W7SU37"/>
<reference evidence="12 13" key="1">
    <citation type="journal article" date="2018" name="IMA Fungus">
        <title>IMA Genome-F 10: Nine draft genome sequences of Claviceps purpurea s.lat., including C. arundinis, C. humidiphila, and C. cf. spartinae, pseudomolecules for the pitch canker pathogen Fusarium circinatum, draft genome of Davidsoniella eucalypti, Grosmannia galeiformis, Quambalaria eucalypti, and Teratosphaeria destructans.</title>
        <authorList>
            <person name="Wingfield B.D."/>
            <person name="Liu M."/>
            <person name="Nguyen H.D."/>
            <person name="Lane F.A."/>
            <person name="Morgan S.W."/>
            <person name="De Vos L."/>
            <person name="Wilken P.M."/>
            <person name="Duong T.A."/>
            <person name="Aylward J."/>
            <person name="Coetzee M.P."/>
            <person name="Dadej K."/>
            <person name="De Beer Z.W."/>
            <person name="Findlay W."/>
            <person name="Havenga M."/>
            <person name="Kolarik M."/>
            <person name="Menzies J.G."/>
            <person name="Naidoo K."/>
            <person name="Pochopski O."/>
            <person name="Shoukouhi P."/>
            <person name="Santana Q.C."/>
            <person name="Seifert K.A."/>
            <person name="Soal N."/>
            <person name="Steenkamp E.T."/>
            <person name="Tatham C.T."/>
            <person name="van der Nest M.A."/>
            <person name="Wingfield M.J."/>
        </authorList>
    </citation>
    <scope>NUCLEOTIDE SEQUENCE [LARGE SCALE GENOMIC DNA]</scope>
    <source>
        <strain evidence="12">CMW44962</strain>
    </source>
</reference>
<keyword evidence="7 10" id="KW-0539">Nucleus</keyword>
<protein>
    <recommendedName>
        <fullName evidence="10">RNA polymerase II subunit A C-terminal domain phosphatase SSU72</fullName>
        <shortName evidence="10">CTD phosphatase SSU72</shortName>
        <ecNumber evidence="10">3.1.3.16</ecNumber>
    </recommendedName>
</protein>
<comment type="caution">
    <text evidence="12">The sequence shown here is derived from an EMBL/GenBank/DDBJ whole genome shotgun (WGS) entry which is preliminary data.</text>
</comment>
<dbReference type="Pfam" id="PF04722">
    <property type="entry name" value="Ssu72"/>
    <property type="match status" value="1"/>
</dbReference>
<comment type="function">
    <text evidence="10">Component of the cleavage and polyadenylation factor (CPF) complex, which plays a key role in polyadenylation-dependent pre-mRNA 3'-end formation and cooperates with cleavage factors including the CFIA complex and NAB4/CFIB. SSU72 is required for 3'-end formation of snoRNAs.</text>
</comment>
<comment type="catalytic activity">
    <reaction evidence="8 10">
        <text>O-phospho-L-seryl-[protein] + H2O = L-seryl-[protein] + phosphate</text>
        <dbReference type="Rhea" id="RHEA:20629"/>
        <dbReference type="Rhea" id="RHEA-COMP:9863"/>
        <dbReference type="Rhea" id="RHEA-COMP:11604"/>
        <dbReference type="ChEBI" id="CHEBI:15377"/>
        <dbReference type="ChEBI" id="CHEBI:29999"/>
        <dbReference type="ChEBI" id="CHEBI:43474"/>
        <dbReference type="ChEBI" id="CHEBI:83421"/>
        <dbReference type="EC" id="3.1.3.16"/>
    </reaction>
</comment>
<gene>
    <name evidence="12" type="ORF">Tdes44962_MAKER02395</name>
</gene>
<evidence type="ECO:0000256" key="11">
    <source>
        <dbReference type="SAM" id="MobiDB-lite"/>
    </source>
</evidence>
<comment type="catalytic activity">
    <reaction evidence="9 10">
        <text>O-phospho-L-threonyl-[protein] + H2O = L-threonyl-[protein] + phosphate</text>
        <dbReference type="Rhea" id="RHEA:47004"/>
        <dbReference type="Rhea" id="RHEA-COMP:11060"/>
        <dbReference type="Rhea" id="RHEA-COMP:11605"/>
        <dbReference type="ChEBI" id="CHEBI:15377"/>
        <dbReference type="ChEBI" id="CHEBI:30013"/>
        <dbReference type="ChEBI" id="CHEBI:43474"/>
        <dbReference type="ChEBI" id="CHEBI:61977"/>
        <dbReference type="EC" id="3.1.3.16"/>
    </reaction>
</comment>
<evidence type="ECO:0000256" key="4">
    <source>
        <dbReference type="ARBA" id="ARBA00022664"/>
    </source>
</evidence>
<evidence type="ECO:0000256" key="8">
    <source>
        <dbReference type="ARBA" id="ARBA00047761"/>
    </source>
</evidence>
<evidence type="ECO:0000256" key="6">
    <source>
        <dbReference type="ARBA" id="ARBA00022912"/>
    </source>
</evidence>
<keyword evidence="6 10" id="KW-0904">Protein phosphatase</keyword>
<proteinExistence type="inferred from homology"/>
<sequence length="254" mass="28952">MSTTALDGAADDNVHPPPHSAATDSTTSNGSTSQSSPRADGSFKLKFCTVCASNNNRSMEAHLRLTTAPSPYPTISFGTGSLVRLPGPSIHQPNVYNFNNTSYASMYEELRSKDERFYRANGILPMLERNRGCPCLACRHRLDHRDLHRRDLQDLHRRHLHHLHRRDRPGLHRRDRPCLAYRHRPCQACRHRRGRPCLHLDHPCLHLDRPCLHLDRQNCAEEGFEVLVPFAFTSVCGSTRRTSKTYRDDSRCPG</sequence>
<evidence type="ECO:0000256" key="9">
    <source>
        <dbReference type="ARBA" id="ARBA00048336"/>
    </source>
</evidence>
<dbReference type="Gene3D" id="6.10.140.550">
    <property type="match status" value="1"/>
</dbReference>
<dbReference type="GO" id="GO:0005847">
    <property type="term" value="C:mRNA cleavage and polyadenylation specificity factor complex"/>
    <property type="evidence" value="ECO:0007669"/>
    <property type="project" value="UniProtKB-ARBA"/>
</dbReference>
<feature type="region of interest" description="Disordered" evidence="11">
    <location>
        <begin position="1"/>
        <end position="39"/>
    </location>
</feature>
<evidence type="ECO:0000256" key="7">
    <source>
        <dbReference type="ARBA" id="ARBA00023242"/>
    </source>
</evidence>
<dbReference type="FunFam" id="3.40.50.2300:FF:000039">
    <property type="entry name" value="RNA polymerase II subunit A C-terminal domain phosphatase"/>
    <property type="match status" value="1"/>
</dbReference>
<name>A0A9W7SU37_9PEZI</name>
<reference evidence="12 13" key="2">
    <citation type="journal article" date="2021" name="Curr. Genet.">
        <title>Genetic response to nitrogen starvation in the aggressive Eucalyptus foliar pathogen Teratosphaeria destructans.</title>
        <authorList>
            <person name="Havenga M."/>
            <person name="Wingfield B.D."/>
            <person name="Wingfield M.J."/>
            <person name="Dreyer L.L."/>
            <person name="Roets F."/>
            <person name="Aylward J."/>
        </authorList>
    </citation>
    <scope>NUCLEOTIDE SEQUENCE [LARGE SCALE GENOMIC DNA]</scope>
    <source>
        <strain evidence="12">CMW44962</strain>
    </source>
</reference>